<comment type="caution">
    <text evidence="2">The sequence shown here is derived from an EMBL/GenBank/DDBJ whole genome shotgun (WGS) entry which is preliminary data.</text>
</comment>
<dbReference type="Pfam" id="PF00535">
    <property type="entry name" value="Glycos_transf_2"/>
    <property type="match status" value="1"/>
</dbReference>
<organism evidence="2 3">
    <name type="scientific">Peptostreptococcus canis</name>
    <dbReference type="NCBI Taxonomy" id="1159213"/>
    <lineage>
        <taxon>Bacteria</taxon>
        <taxon>Bacillati</taxon>
        <taxon>Bacillota</taxon>
        <taxon>Clostridia</taxon>
        <taxon>Peptostreptococcales</taxon>
        <taxon>Peptostreptococcaceae</taxon>
        <taxon>Peptostreptococcus</taxon>
    </lineage>
</organism>
<feature type="domain" description="Glycosyltransferase 2-like" evidence="1">
    <location>
        <begin position="11"/>
        <end position="137"/>
    </location>
</feature>
<dbReference type="PANTHER" id="PTHR22916">
    <property type="entry name" value="GLYCOSYLTRANSFERASE"/>
    <property type="match status" value="1"/>
</dbReference>
<reference evidence="2 3" key="1">
    <citation type="submission" date="2020-05" db="EMBL/GenBank/DDBJ databases">
        <title>Draft genome of xy-202 and genomic insight in genome of the genus Peptostreptococcus.</title>
        <authorList>
            <person name="Zhang Z."/>
        </authorList>
    </citation>
    <scope>NUCLEOTIDE SEQUENCE [LARGE SCALE GENOMIC DNA]</scope>
    <source>
        <strain evidence="2 3">DSM 27025</strain>
    </source>
</reference>
<protein>
    <submittedName>
        <fullName evidence="2">Glycosyltransferase family 2 protein</fullName>
    </submittedName>
</protein>
<dbReference type="EMBL" id="JABGBW010000002">
    <property type="protein sequence ID" value="MBC2575984.1"/>
    <property type="molecule type" value="Genomic_DNA"/>
</dbReference>
<dbReference type="CDD" id="cd00761">
    <property type="entry name" value="Glyco_tranf_GTA_type"/>
    <property type="match status" value="1"/>
</dbReference>
<gene>
    <name evidence="2" type="ORF">HLB29_04730</name>
</gene>
<dbReference type="InterPro" id="IPR001173">
    <property type="entry name" value="Glyco_trans_2-like"/>
</dbReference>
<keyword evidence="3" id="KW-1185">Reference proteome</keyword>
<dbReference type="InterPro" id="IPR029044">
    <property type="entry name" value="Nucleotide-diphossugar_trans"/>
</dbReference>
<evidence type="ECO:0000259" key="1">
    <source>
        <dbReference type="Pfam" id="PF00535"/>
    </source>
</evidence>
<evidence type="ECO:0000313" key="3">
    <source>
        <dbReference type="Proteomes" id="UP000713904"/>
    </source>
</evidence>
<proteinExistence type="predicted"/>
<dbReference type="SUPFAM" id="SSF53448">
    <property type="entry name" value="Nucleotide-diphospho-sugar transferases"/>
    <property type="match status" value="1"/>
</dbReference>
<sequence>MSREYIDNLVSVIVPVYNAEQYLKETLDSIINQTYKEIEILCVDDMSKDSSRNILKEYSSIHGNIKPIFLEKNAGVSNARNIGISNAKGRYIAFLDSDDVWLPDKIEKQINFMKKNGYSFTFTSYRFMDGNSNELNTIVHAKNELDYERLLKHNAIACLTVVIDRYVIEDIYMPNINHEDYVTWLSILKKGHKAHGLDELLAMYRTRSNSLSGNKLKAARWTWNILRNVEKLGLIKSLYCFSYYAIINVYKHFISK</sequence>
<dbReference type="RefSeq" id="WP_185623997.1">
    <property type="nucleotide sequence ID" value="NZ_JABGBW010000002.1"/>
</dbReference>
<accession>A0ABR6TKQ3</accession>
<dbReference type="Gene3D" id="3.90.550.10">
    <property type="entry name" value="Spore Coat Polysaccharide Biosynthesis Protein SpsA, Chain A"/>
    <property type="match status" value="1"/>
</dbReference>
<name>A0ABR6TKQ3_9FIRM</name>
<dbReference type="PANTHER" id="PTHR22916:SF3">
    <property type="entry name" value="UDP-GLCNAC:BETAGAL BETA-1,3-N-ACETYLGLUCOSAMINYLTRANSFERASE-LIKE PROTEIN 1"/>
    <property type="match status" value="1"/>
</dbReference>
<dbReference type="Proteomes" id="UP000713904">
    <property type="component" value="Unassembled WGS sequence"/>
</dbReference>
<evidence type="ECO:0000313" key="2">
    <source>
        <dbReference type="EMBL" id="MBC2575984.1"/>
    </source>
</evidence>